<reference evidence="2 3" key="1">
    <citation type="submission" date="2017-08" db="EMBL/GenBank/DDBJ databases">
        <title>Infants hospitalized years apart are colonized by the same room-sourced microbial strains.</title>
        <authorList>
            <person name="Brooks B."/>
            <person name="Olm M.R."/>
            <person name="Firek B.A."/>
            <person name="Baker R."/>
            <person name="Thomas B.C."/>
            <person name="Morowitz M.J."/>
            <person name="Banfield J.F."/>
        </authorList>
    </citation>
    <scope>NUCLEOTIDE SEQUENCE [LARGE SCALE GENOMIC DNA]</scope>
    <source>
        <strain evidence="2">S2_003_000_R2_14</strain>
    </source>
</reference>
<feature type="domain" description="Polymerase/histidinol phosphatase N-terminal" evidence="1">
    <location>
        <begin position="2"/>
        <end position="67"/>
    </location>
</feature>
<dbReference type="EMBL" id="QFQP01000002">
    <property type="protein sequence ID" value="PZR17588.1"/>
    <property type="molecule type" value="Genomic_DNA"/>
</dbReference>
<sequence>MIDLHSHTTASDGQHPPHEQVAMAAKAGVKVLSVTDHDTVIGLEAAAAACTQHGMELVPGIEISCWLQRREVHVLGHFIDPAFKPLQAYALRLVDEREQRMEKMVHRLSANGVPVTVAQVQAIAGDAPLTRPHLARALVELRICTSVREAFDRFLGDGKLAWVPKFEMSVQAAIELIHAAGGTATIAHPGSSRVNRYELDDMAKHGLDGIESVHQDHPPSQRELFAKWAQELSLRCTAGSDFHGVKIAPDRVFGSVSMNAGEFAKLRARRA</sequence>
<dbReference type="Proteomes" id="UP000249061">
    <property type="component" value="Unassembled WGS sequence"/>
</dbReference>
<dbReference type="PANTHER" id="PTHR42924">
    <property type="entry name" value="EXONUCLEASE"/>
    <property type="match status" value="1"/>
</dbReference>
<evidence type="ECO:0000313" key="2">
    <source>
        <dbReference type="EMBL" id="PZR17588.1"/>
    </source>
</evidence>
<dbReference type="InterPro" id="IPR052018">
    <property type="entry name" value="PHP_domain"/>
</dbReference>
<proteinExistence type="predicted"/>
<dbReference type="InterPro" id="IPR003141">
    <property type="entry name" value="Pol/His_phosphatase_N"/>
</dbReference>
<evidence type="ECO:0000259" key="1">
    <source>
        <dbReference type="SMART" id="SM00481"/>
    </source>
</evidence>
<dbReference type="GO" id="GO:0004534">
    <property type="term" value="F:5'-3' RNA exonuclease activity"/>
    <property type="evidence" value="ECO:0007669"/>
    <property type="project" value="TreeGrafter"/>
</dbReference>
<dbReference type="Pfam" id="PF02811">
    <property type="entry name" value="PHP"/>
    <property type="match status" value="1"/>
</dbReference>
<dbReference type="GO" id="GO:0035312">
    <property type="term" value="F:5'-3' DNA exonuclease activity"/>
    <property type="evidence" value="ECO:0007669"/>
    <property type="project" value="TreeGrafter"/>
</dbReference>
<dbReference type="PANTHER" id="PTHR42924:SF3">
    <property type="entry name" value="POLYMERASE_HISTIDINOL PHOSPHATASE N-TERMINAL DOMAIN-CONTAINING PROTEIN"/>
    <property type="match status" value="1"/>
</dbReference>
<dbReference type="Gene3D" id="3.20.20.140">
    <property type="entry name" value="Metal-dependent hydrolases"/>
    <property type="match status" value="1"/>
</dbReference>
<evidence type="ECO:0000313" key="3">
    <source>
        <dbReference type="Proteomes" id="UP000249061"/>
    </source>
</evidence>
<protein>
    <submittedName>
        <fullName evidence="2">PHP domain-containing protein</fullName>
    </submittedName>
</protein>
<dbReference type="InterPro" id="IPR004013">
    <property type="entry name" value="PHP_dom"/>
</dbReference>
<accession>A0A2W5V864</accession>
<name>A0A2W5V864_9BACT</name>
<gene>
    <name evidence="2" type="ORF">DI536_04545</name>
</gene>
<dbReference type="InterPro" id="IPR016195">
    <property type="entry name" value="Pol/histidinol_Pase-like"/>
</dbReference>
<organism evidence="2 3">
    <name type="scientific">Archangium gephyra</name>
    <dbReference type="NCBI Taxonomy" id="48"/>
    <lineage>
        <taxon>Bacteria</taxon>
        <taxon>Pseudomonadati</taxon>
        <taxon>Myxococcota</taxon>
        <taxon>Myxococcia</taxon>
        <taxon>Myxococcales</taxon>
        <taxon>Cystobacterineae</taxon>
        <taxon>Archangiaceae</taxon>
        <taxon>Archangium</taxon>
    </lineage>
</organism>
<dbReference type="AlphaFoldDB" id="A0A2W5V864"/>
<dbReference type="SMART" id="SM00481">
    <property type="entry name" value="POLIIIAc"/>
    <property type="match status" value="1"/>
</dbReference>
<dbReference type="CDD" id="cd07438">
    <property type="entry name" value="PHP_HisPPase_AMP"/>
    <property type="match status" value="1"/>
</dbReference>
<comment type="caution">
    <text evidence="2">The sequence shown here is derived from an EMBL/GenBank/DDBJ whole genome shotgun (WGS) entry which is preliminary data.</text>
</comment>
<dbReference type="Gene3D" id="1.10.150.650">
    <property type="match status" value="1"/>
</dbReference>
<dbReference type="SUPFAM" id="SSF89550">
    <property type="entry name" value="PHP domain-like"/>
    <property type="match status" value="1"/>
</dbReference>